<reference evidence="2 3" key="1">
    <citation type="submission" date="2019-05" db="EMBL/GenBank/DDBJ databases">
        <title>Sporisorium graminicola CBS 10092 draft sequencing and annotation.</title>
        <authorList>
            <person name="Solano-Gonzalez S."/>
            <person name="Caddick M.X."/>
            <person name="Darby A."/>
        </authorList>
    </citation>
    <scope>NUCLEOTIDE SEQUENCE [LARGE SCALE GENOMIC DNA]</scope>
    <source>
        <strain evidence="2 3">CBS 10092</strain>
    </source>
</reference>
<proteinExistence type="predicted"/>
<name>A0A4U7KYB0_9BASI</name>
<dbReference type="KEGG" id="sgra:EX895_001498"/>
<comment type="caution">
    <text evidence="2">The sequence shown here is derived from an EMBL/GenBank/DDBJ whole genome shotgun (WGS) entry which is preliminary data.</text>
</comment>
<sequence length="262" mass="28659">MHNTAAAAQTPATATATLDLVGVLVVLLRPSTPADRRRFEDLQTLRRKHDQAFERWLPHITLVPPFTLSSSSLEASSALASGTGLEQLVQLHTEKLSQIAKAAAEVCHTHASHRLLLDQVSTFPLRNYTNVHLRPAPPTNSHDKRKTSSFSSATSDDQDHSSHRIVKLQSDLSQALTPVLHPNKASSARRRETFRPHVSVGQSTSGKATWQLCRSAERVLGYEGSPGLLCDVDRVQLMIKPKGSAGAYHVHQELPLSRSSSP</sequence>
<protein>
    <submittedName>
        <fullName evidence="2">Uncharacterized protein</fullName>
    </submittedName>
</protein>
<dbReference type="Pfam" id="PF13563">
    <property type="entry name" value="2_5_RNA_ligase2"/>
    <property type="match status" value="1"/>
</dbReference>
<organism evidence="2 3">
    <name type="scientific">Sporisorium graminicola</name>
    <dbReference type="NCBI Taxonomy" id="280036"/>
    <lineage>
        <taxon>Eukaryota</taxon>
        <taxon>Fungi</taxon>
        <taxon>Dikarya</taxon>
        <taxon>Basidiomycota</taxon>
        <taxon>Ustilaginomycotina</taxon>
        <taxon>Ustilaginomycetes</taxon>
        <taxon>Ustilaginales</taxon>
        <taxon>Ustilaginaceae</taxon>
        <taxon>Sporisorium</taxon>
    </lineage>
</organism>
<evidence type="ECO:0000256" key="1">
    <source>
        <dbReference type="SAM" id="MobiDB-lite"/>
    </source>
</evidence>
<evidence type="ECO:0000313" key="3">
    <source>
        <dbReference type="Proteomes" id="UP000306050"/>
    </source>
</evidence>
<evidence type="ECO:0000313" key="2">
    <source>
        <dbReference type="EMBL" id="TKY89713.1"/>
    </source>
</evidence>
<dbReference type="PANTHER" id="PTHR37474:SF1">
    <property type="entry name" value="2'-5' RNA LIGASE FAMILY PROTEIN"/>
    <property type="match status" value="1"/>
</dbReference>
<dbReference type="InterPro" id="IPR009097">
    <property type="entry name" value="Cyclic_Pdiesterase"/>
</dbReference>
<dbReference type="SUPFAM" id="SSF55144">
    <property type="entry name" value="LigT-like"/>
    <property type="match status" value="1"/>
</dbReference>
<dbReference type="RefSeq" id="XP_029741698.1">
    <property type="nucleotide sequence ID" value="XM_029882097.1"/>
</dbReference>
<accession>A0A4U7KYB0</accession>
<keyword evidence="3" id="KW-1185">Reference proteome</keyword>
<dbReference type="GeneID" id="40724393"/>
<dbReference type="OrthoDB" id="10263155at2759"/>
<feature type="region of interest" description="Disordered" evidence="1">
    <location>
        <begin position="131"/>
        <end position="201"/>
    </location>
</feature>
<dbReference type="AlphaFoldDB" id="A0A4U7KYB0"/>
<dbReference type="Gene3D" id="3.90.1140.10">
    <property type="entry name" value="Cyclic phosphodiesterase"/>
    <property type="match status" value="1"/>
</dbReference>
<dbReference type="EMBL" id="SRRM01000004">
    <property type="protein sequence ID" value="TKY89713.1"/>
    <property type="molecule type" value="Genomic_DNA"/>
</dbReference>
<dbReference type="PANTHER" id="PTHR37474">
    <property type="entry name" value="RNA LIGASE/CYCLIC NUCLEOTIDE PHOSPHODIESTERASE"/>
    <property type="match status" value="1"/>
</dbReference>
<gene>
    <name evidence="2" type="ORF">EX895_001498</name>
</gene>
<dbReference type="Proteomes" id="UP000306050">
    <property type="component" value="Chromosome SGRAM_11"/>
</dbReference>